<dbReference type="SUPFAM" id="SSF46565">
    <property type="entry name" value="Chaperone J-domain"/>
    <property type="match status" value="1"/>
</dbReference>
<dbReference type="SMART" id="SM00271">
    <property type="entry name" value="DnaJ"/>
    <property type="match status" value="1"/>
</dbReference>
<dbReference type="InterPro" id="IPR001623">
    <property type="entry name" value="DnaJ_domain"/>
</dbReference>
<dbReference type="EMBL" id="JABMIG020000454">
    <property type="protein sequence ID" value="KAL3777281.1"/>
    <property type="molecule type" value="Genomic_DNA"/>
</dbReference>
<gene>
    <name evidence="4" type="ORF">HJC23_001492</name>
</gene>
<evidence type="ECO:0000313" key="5">
    <source>
        <dbReference type="Proteomes" id="UP001516023"/>
    </source>
</evidence>
<dbReference type="PANTHER" id="PTHR24078:SF553">
    <property type="entry name" value="DNAJ HOMOLOG SUBFAMILY B MEMBER 5"/>
    <property type="match status" value="1"/>
</dbReference>
<evidence type="ECO:0000259" key="3">
    <source>
        <dbReference type="PROSITE" id="PS50076"/>
    </source>
</evidence>
<dbReference type="PRINTS" id="PR00625">
    <property type="entry name" value="JDOMAIN"/>
</dbReference>
<feature type="chain" id="PRO_5044812449" description="J domain-containing protein" evidence="2">
    <location>
        <begin position="20"/>
        <end position="405"/>
    </location>
</feature>
<dbReference type="PROSITE" id="PS50076">
    <property type="entry name" value="DNAJ_2"/>
    <property type="match status" value="1"/>
</dbReference>
<dbReference type="SUPFAM" id="SSF49493">
    <property type="entry name" value="HSP40/DnaJ peptide-binding domain"/>
    <property type="match status" value="1"/>
</dbReference>
<dbReference type="Proteomes" id="UP001516023">
    <property type="component" value="Unassembled WGS sequence"/>
</dbReference>
<dbReference type="Pfam" id="PF00226">
    <property type="entry name" value="DnaJ"/>
    <property type="match status" value="1"/>
</dbReference>
<comment type="caution">
    <text evidence="4">The sequence shown here is derived from an EMBL/GenBank/DDBJ whole genome shotgun (WGS) entry which is preliminary data.</text>
</comment>
<dbReference type="Pfam" id="PF01556">
    <property type="entry name" value="DnaJ_C"/>
    <property type="match status" value="1"/>
</dbReference>
<sequence>MSFLLRLIIILLTTALTSSSPSSNAAAAANNNTPFRSNPYEILGLPVTATQKEIQQQYRSLCLRHHPDKNRGCNDNDRKTQAVDNDFAFKEVQHAYSLIGTEEDRRNYDIVSRWNRLCRNNMQQEEDAFMQNGNNFAHSEHFGPSIYFTFGGNGPSFKFYHRPTRSRRYYATPFHFHSANGKDAFQDVTTSTRRTHYVQNVVVPLEVLYAGGEVDFTLSPSIIERYRAAYRGGLLTSIVMQAALTVVMTWLRSQKINWFLSLFLFTTIVRVNIPPLPTKRVYRTRIERGWKAGTKVSYKASEPDCISDVTFVIQEGKHDMFERIGNDLHAEISVKARRLRRGCTVYVDSLSPRHEPITVKLKPGEIAEDGQVVVVKGRGWPKHGDSRGFETDTFGDLLVKVRIKT</sequence>
<dbReference type="InterPro" id="IPR036869">
    <property type="entry name" value="J_dom_sf"/>
</dbReference>
<dbReference type="CDD" id="cd06257">
    <property type="entry name" value="DnaJ"/>
    <property type="match status" value="1"/>
</dbReference>
<evidence type="ECO:0000256" key="1">
    <source>
        <dbReference type="ARBA" id="ARBA00023186"/>
    </source>
</evidence>
<name>A0ABD3NQ98_9STRA</name>
<dbReference type="Gene3D" id="2.60.260.20">
    <property type="entry name" value="Urease metallochaperone UreE, N-terminal domain"/>
    <property type="match status" value="1"/>
</dbReference>
<reference evidence="4 5" key="1">
    <citation type="journal article" date="2020" name="G3 (Bethesda)">
        <title>Improved Reference Genome for Cyclotella cryptica CCMP332, a Model for Cell Wall Morphogenesis, Salinity Adaptation, and Lipid Production in Diatoms (Bacillariophyta).</title>
        <authorList>
            <person name="Roberts W.R."/>
            <person name="Downey K.M."/>
            <person name="Ruck E.C."/>
            <person name="Traller J.C."/>
            <person name="Alverson A.J."/>
        </authorList>
    </citation>
    <scope>NUCLEOTIDE SEQUENCE [LARGE SCALE GENOMIC DNA]</scope>
    <source>
        <strain evidence="4 5">CCMP332</strain>
    </source>
</reference>
<evidence type="ECO:0000313" key="4">
    <source>
        <dbReference type="EMBL" id="KAL3777281.1"/>
    </source>
</evidence>
<dbReference type="InterPro" id="IPR002939">
    <property type="entry name" value="DnaJ_C"/>
</dbReference>
<keyword evidence="1" id="KW-0143">Chaperone</keyword>
<dbReference type="PANTHER" id="PTHR24078">
    <property type="entry name" value="DNAJ HOMOLOG SUBFAMILY C MEMBER"/>
    <property type="match status" value="1"/>
</dbReference>
<dbReference type="InterPro" id="IPR051339">
    <property type="entry name" value="DnaJ_subfamily_B"/>
</dbReference>
<feature type="signal peptide" evidence="2">
    <location>
        <begin position="1"/>
        <end position="19"/>
    </location>
</feature>
<dbReference type="Gene3D" id="1.10.287.110">
    <property type="entry name" value="DnaJ domain"/>
    <property type="match status" value="1"/>
</dbReference>
<feature type="domain" description="J" evidence="3">
    <location>
        <begin position="38"/>
        <end position="112"/>
    </location>
</feature>
<keyword evidence="2" id="KW-0732">Signal</keyword>
<proteinExistence type="predicted"/>
<keyword evidence="5" id="KW-1185">Reference proteome</keyword>
<dbReference type="AlphaFoldDB" id="A0ABD3NQ98"/>
<accession>A0ABD3NQ98</accession>
<dbReference type="InterPro" id="IPR008971">
    <property type="entry name" value="HSP40/DnaJ_pept-bd"/>
</dbReference>
<protein>
    <recommendedName>
        <fullName evidence="3">J domain-containing protein</fullName>
    </recommendedName>
</protein>
<evidence type="ECO:0000256" key="2">
    <source>
        <dbReference type="SAM" id="SignalP"/>
    </source>
</evidence>
<organism evidence="4 5">
    <name type="scientific">Cyclotella cryptica</name>
    <dbReference type="NCBI Taxonomy" id="29204"/>
    <lineage>
        <taxon>Eukaryota</taxon>
        <taxon>Sar</taxon>
        <taxon>Stramenopiles</taxon>
        <taxon>Ochrophyta</taxon>
        <taxon>Bacillariophyta</taxon>
        <taxon>Coscinodiscophyceae</taxon>
        <taxon>Thalassiosirophycidae</taxon>
        <taxon>Stephanodiscales</taxon>
        <taxon>Stephanodiscaceae</taxon>
        <taxon>Cyclotella</taxon>
    </lineage>
</organism>